<feature type="compositionally biased region" description="Basic residues" evidence="1">
    <location>
        <begin position="1"/>
        <end position="15"/>
    </location>
</feature>
<evidence type="ECO:0000259" key="2">
    <source>
        <dbReference type="PROSITE" id="PS50213"/>
    </source>
</evidence>
<dbReference type="PANTHER" id="PTHR10900">
    <property type="entry name" value="PERIOSTIN-RELATED"/>
    <property type="match status" value="1"/>
</dbReference>
<feature type="domain" description="FAS1" evidence="2">
    <location>
        <begin position="30"/>
        <end position="177"/>
    </location>
</feature>
<dbReference type="SUPFAM" id="SSF82153">
    <property type="entry name" value="FAS1 domain"/>
    <property type="match status" value="2"/>
</dbReference>
<sequence length="345" mass="38925">PHKRPDHPHEPHKRPGNPDEPHKRPPIYTNKTIYELLSESKYTTKAFSIIKDDEELSEFFKNTKANMTVFVPTDKAFESLPPHHPPHNATDALSKEFLRKAVLYHTSPDPYDTRKLFFSKTIPSSLKSEGGIGKGNYQRLRISHQPFFGLRVNMLSKIIAGNIYATNGIIHGIDHLIILPPYAQQLVGILPTVFSTSALALAKMELAGEPKLPEGPKTFFIPPNSAWRGLGYRVNAFLFSRFGEKHLAALMKYHITHGKVVYTDYVIEPPKDGDEAKIEDEGHYHTELDTFLGDAKLTVDIWRKGPWAKLVVGDKVPTMLTDIITRDGVLHVPVRVLIPPRPKPD</sequence>
<name>A0A3N4LR93_9PEZI</name>
<evidence type="ECO:0000313" key="4">
    <source>
        <dbReference type="Proteomes" id="UP000267821"/>
    </source>
</evidence>
<dbReference type="InterPro" id="IPR050904">
    <property type="entry name" value="Adhesion/Biosynth-related"/>
</dbReference>
<feature type="domain" description="FAS1" evidence="2">
    <location>
        <begin position="183"/>
        <end position="337"/>
    </location>
</feature>
<dbReference type="SMART" id="SM00554">
    <property type="entry name" value="FAS1"/>
    <property type="match status" value="2"/>
</dbReference>
<dbReference type="PROSITE" id="PS50213">
    <property type="entry name" value="FAS1"/>
    <property type="match status" value="2"/>
</dbReference>
<feature type="non-terminal residue" evidence="3">
    <location>
        <position position="1"/>
    </location>
</feature>
<organism evidence="3 4">
    <name type="scientific">Terfezia boudieri ATCC MYA-4762</name>
    <dbReference type="NCBI Taxonomy" id="1051890"/>
    <lineage>
        <taxon>Eukaryota</taxon>
        <taxon>Fungi</taxon>
        <taxon>Dikarya</taxon>
        <taxon>Ascomycota</taxon>
        <taxon>Pezizomycotina</taxon>
        <taxon>Pezizomycetes</taxon>
        <taxon>Pezizales</taxon>
        <taxon>Pezizaceae</taxon>
        <taxon>Terfezia</taxon>
    </lineage>
</organism>
<dbReference type="Gene3D" id="2.30.180.10">
    <property type="entry name" value="FAS1 domain"/>
    <property type="match status" value="2"/>
</dbReference>
<dbReference type="STRING" id="1051890.A0A3N4LR93"/>
<protein>
    <submittedName>
        <fullName evidence="3">FAS1 domain-containing protein</fullName>
    </submittedName>
</protein>
<dbReference type="InterPro" id="IPR036378">
    <property type="entry name" value="FAS1_dom_sf"/>
</dbReference>
<dbReference type="Proteomes" id="UP000267821">
    <property type="component" value="Unassembled WGS sequence"/>
</dbReference>
<gene>
    <name evidence="3" type="ORF">L211DRAFT_752192</name>
</gene>
<proteinExistence type="predicted"/>
<dbReference type="Pfam" id="PF02469">
    <property type="entry name" value="Fasciclin"/>
    <property type="match status" value="2"/>
</dbReference>
<keyword evidence="4" id="KW-1185">Reference proteome</keyword>
<accession>A0A3N4LR93</accession>
<dbReference type="PANTHER" id="PTHR10900:SF125">
    <property type="entry name" value="FAS1 DOMAIN-CONTAINING PROTEIN YLR001C"/>
    <property type="match status" value="1"/>
</dbReference>
<dbReference type="InParanoid" id="A0A3N4LR93"/>
<dbReference type="AlphaFoldDB" id="A0A3N4LR93"/>
<dbReference type="EMBL" id="ML121538">
    <property type="protein sequence ID" value="RPB25350.1"/>
    <property type="molecule type" value="Genomic_DNA"/>
</dbReference>
<feature type="non-terminal residue" evidence="3">
    <location>
        <position position="345"/>
    </location>
</feature>
<evidence type="ECO:0000256" key="1">
    <source>
        <dbReference type="SAM" id="MobiDB-lite"/>
    </source>
</evidence>
<evidence type="ECO:0000313" key="3">
    <source>
        <dbReference type="EMBL" id="RPB25350.1"/>
    </source>
</evidence>
<dbReference type="OrthoDB" id="7700931at2759"/>
<reference evidence="3 4" key="1">
    <citation type="journal article" date="2018" name="Nat. Ecol. Evol.">
        <title>Pezizomycetes genomes reveal the molecular basis of ectomycorrhizal truffle lifestyle.</title>
        <authorList>
            <person name="Murat C."/>
            <person name="Payen T."/>
            <person name="Noel B."/>
            <person name="Kuo A."/>
            <person name="Morin E."/>
            <person name="Chen J."/>
            <person name="Kohler A."/>
            <person name="Krizsan K."/>
            <person name="Balestrini R."/>
            <person name="Da Silva C."/>
            <person name="Montanini B."/>
            <person name="Hainaut M."/>
            <person name="Levati E."/>
            <person name="Barry K.W."/>
            <person name="Belfiori B."/>
            <person name="Cichocki N."/>
            <person name="Clum A."/>
            <person name="Dockter R.B."/>
            <person name="Fauchery L."/>
            <person name="Guy J."/>
            <person name="Iotti M."/>
            <person name="Le Tacon F."/>
            <person name="Lindquist E.A."/>
            <person name="Lipzen A."/>
            <person name="Malagnac F."/>
            <person name="Mello A."/>
            <person name="Molinier V."/>
            <person name="Miyauchi S."/>
            <person name="Poulain J."/>
            <person name="Riccioni C."/>
            <person name="Rubini A."/>
            <person name="Sitrit Y."/>
            <person name="Splivallo R."/>
            <person name="Traeger S."/>
            <person name="Wang M."/>
            <person name="Zifcakova L."/>
            <person name="Wipf D."/>
            <person name="Zambonelli A."/>
            <person name="Paolocci F."/>
            <person name="Nowrousian M."/>
            <person name="Ottonello S."/>
            <person name="Baldrian P."/>
            <person name="Spatafora J.W."/>
            <person name="Henrissat B."/>
            <person name="Nagy L.G."/>
            <person name="Aury J.M."/>
            <person name="Wincker P."/>
            <person name="Grigoriev I.V."/>
            <person name="Bonfante P."/>
            <person name="Martin F.M."/>
        </authorList>
    </citation>
    <scope>NUCLEOTIDE SEQUENCE [LARGE SCALE GENOMIC DNA]</scope>
    <source>
        <strain evidence="3 4">ATCC MYA-4762</strain>
    </source>
</reference>
<feature type="region of interest" description="Disordered" evidence="1">
    <location>
        <begin position="1"/>
        <end position="27"/>
    </location>
</feature>
<dbReference type="InterPro" id="IPR000782">
    <property type="entry name" value="FAS1_domain"/>
</dbReference>